<sequence>MTVLNVIGVPSSAGSYSPGQEQAPAALRAAGLIEALTDAGNNVRDHGDLTEQTWKPDRDRPFAQNLPEVVQSVHELTTAATDLLGTSDERLLVMGGNCTTALGTCNGLRCAGAAPGLVYIDRHFDLNTPDSTTEGALDWMGLAHALDLDGAVPELVDALGPGPLLRPSRLAFLGVDETQATDWERTQVERLGLHVVPQDELVQAPARAAVAAREALRPGPFAVHVDVDVIDFIDAPLAENVNGRNSGPTIEQLEQALARLWGDPDCRALSVGELNPVHAAADPEALPRFIAALARALAPRR</sequence>
<evidence type="ECO:0000313" key="5">
    <source>
        <dbReference type="EMBL" id="MBP2384380.1"/>
    </source>
</evidence>
<dbReference type="Gene3D" id="3.40.800.10">
    <property type="entry name" value="Ureohydrolase domain"/>
    <property type="match status" value="1"/>
</dbReference>
<name>A0ABS4X7D6_9MICO</name>
<dbReference type="PANTHER" id="PTHR43782:SF3">
    <property type="entry name" value="ARGINASE"/>
    <property type="match status" value="1"/>
</dbReference>
<dbReference type="GO" id="GO:0004053">
    <property type="term" value="F:arginase activity"/>
    <property type="evidence" value="ECO:0007669"/>
    <property type="project" value="UniProtKB-EC"/>
</dbReference>
<evidence type="ECO:0000256" key="2">
    <source>
        <dbReference type="ARBA" id="ARBA00022801"/>
    </source>
</evidence>
<proteinExistence type="inferred from homology"/>
<dbReference type="EC" id="3.5.3.1" evidence="5"/>
<evidence type="ECO:0000256" key="4">
    <source>
        <dbReference type="PROSITE-ProRule" id="PRU00742"/>
    </source>
</evidence>
<dbReference type="SUPFAM" id="SSF52768">
    <property type="entry name" value="Arginase/deacetylase"/>
    <property type="match status" value="1"/>
</dbReference>
<comment type="caution">
    <text evidence="5">The sequence shown here is derived from an EMBL/GenBank/DDBJ whole genome shotgun (WGS) entry which is preliminary data.</text>
</comment>
<dbReference type="RefSeq" id="WP_209905235.1">
    <property type="nucleotide sequence ID" value="NZ_BAAAJW010000013.1"/>
</dbReference>
<gene>
    <name evidence="5" type="ORF">JOF43_004369</name>
</gene>
<reference evidence="5 6" key="1">
    <citation type="submission" date="2021-03" db="EMBL/GenBank/DDBJ databases">
        <title>Sequencing the genomes of 1000 actinobacteria strains.</title>
        <authorList>
            <person name="Klenk H.-P."/>
        </authorList>
    </citation>
    <scope>NUCLEOTIDE SEQUENCE [LARGE SCALE GENOMIC DNA]</scope>
    <source>
        <strain evidence="5 6">DSM 14566</strain>
    </source>
</reference>
<dbReference type="InterPro" id="IPR006035">
    <property type="entry name" value="Ureohydrolase"/>
</dbReference>
<keyword evidence="6" id="KW-1185">Reference proteome</keyword>
<evidence type="ECO:0000256" key="1">
    <source>
        <dbReference type="ARBA" id="ARBA00022723"/>
    </source>
</evidence>
<evidence type="ECO:0000313" key="6">
    <source>
        <dbReference type="Proteomes" id="UP001519290"/>
    </source>
</evidence>
<keyword evidence="1" id="KW-0479">Metal-binding</keyword>
<comment type="similarity">
    <text evidence="4">Belongs to the arginase family.</text>
</comment>
<keyword evidence="2 5" id="KW-0378">Hydrolase</keyword>
<dbReference type="EMBL" id="JAGIOD010000002">
    <property type="protein sequence ID" value="MBP2384380.1"/>
    <property type="molecule type" value="Genomic_DNA"/>
</dbReference>
<keyword evidence="3" id="KW-0464">Manganese</keyword>
<organism evidence="5 6">
    <name type="scientific">Brachybacterium sacelli</name>
    <dbReference type="NCBI Taxonomy" id="173364"/>
    <lineage>
        <taxon>Bacteria</taxon>
        <taxon>Bacillati</taxon>
        <taxon>Actinomycetota</taxon>
        <taxon>Actinomycetes</taxon>
        <taxon>Micrococcales</taxon>
        <taxon>Dermabacteraceae</taxon>
        <taxon>Brachybacterium</taxon>
    </lineage>
</organism>
<dbReference type="InterPro" id="IPR023696">
    <property type="entry name" value="Ureohydrolase_dom_sf"/>
</dbReference>
<dbReference type="Proteomes" id="UP001519290">
    <property type="component" value="Unassembled WGS sequence"/>
</dbReference>
<protein>
    <submittedName>
        <fullName evidence="5">Arginase</fullName>
        <ecNumber evidence="5">3.5.3.1</ecNumber>
    </submittedName>
</protein>
<accession>A0ABS4X7D6</accession>
<dbReference type="PROSITE" id="PS51409">
    <property type="entry name" value="ARGINASE_2"/>
    <property type="match status" value="1"/>
</dbReference>
<dbReference type="PANTHER" id="PTHR43782">
    <property type="entry name" value="ARGINASE"/>
    <property type="match status" value="1"/>
</dbReference>
<dbReference type="Pfam" id="PF00491">
    <property type="entry name" value="Arginase"/>
    <property type="match status" value="1"/>
</dbReference>
<evidence type="ECO:0000256" key="3">
    <source>
        <dbReference type="ARBA" id="ARBA00023211"/>
    </source>
</evidence>